<sequence length="946" mass="109878">MYLKVFAKSTNFLRINYALNQVQIQDIFADPIRLEQIEESLFKWENTVLLSFTNNKQSLGLFTKENNLIRNIIQSVPQDMLRNLNQKQMQNNVNTIAIIKNNNSSKFGNGLSDSGSSKLLKIQMSYFALGNEGALDFGKFAVEKMKSKKDPVDLEIEDQKYGEMVFKGVTRYESIDPENLLNFFHIAMTFWNPSDQNSKRKTNLHIVDLAVPVQTIDTSFNSLNTFLAHSLTSISTFLKEFYSNKVVTGVDFESNYLTSQEDYKDESKQILQFTQQQYNNIIYVIYRIQGKFNNGDESGNGGSTSPKNPHQAAESAQSNQMVDKLSRENNDLKKQIDYMKKSYKSKLDEFRIMLGVDADLEALIKARPNSKEQQVLKFYKEARERAETLGRINRDLEKKLNHLQNEVDLIRNEKTDLENKYWRQFRSMESKIDKMKQDINSHDKEYQEQIEDVKQLRQVHVNNVLDKDQEVLDKNGTVIFQIRDNIENNTGLIGKMFDAQDQAKRDAEHLYKRDLLQKKREHKEEVANLKEQYAYLLKASDDKLQGFVSEFKILKQEAQQVLYQSRDELLQLYEMVQQQKSLILSIEDGKYTQGMHTHYVPPALKPLSPNKDFYKQLFEALNKKKVKESISTFNYVDKTTRKQLDREEFIEKIMMQTMEIKQKSQIEIQKWEERMQSVDFEKLNNYFTSTSSQTSQKQKPGMKNKTPTNQKKSQQRPIQQKKMQSPMRSEVQLQKSSTLRLDQAIKSTSIEEIDSSKLNYTDIQTLIKELQFEYKKLQQSNLNPQVLQGESERIFNEAKFNRTYQNQFGFMQTVNLNNINTNLPGSSRPQTRQLISSQSAFRLNQNNSGQSTQGQTQSNFMRLGLQSGYGQRKRSDFSKTTEIAEMSNPNIEQQKQQENQKNQGGGMFQSRGLSRGNAHGQSTGSIIQISSAFNKLNNNYQGLFKV</sequence>
<dbReference type="Proteomes" id="UP000039865">
    <property type="component" value="Unassembled WGS sequence"/>
</dbReference>
<dbReference type="AlphaFoldDB" id="A0A078AG12"/>
<evidence type="ECO:0000313" key="3">
    <source>
        <dbReference type="EMBL" id="CDW80796.1"/>
    </source>
</evidence>
<protein>
    <submittedName>
        <fullName evidence="3">Kinesin motor domain protein</fullName>
    </submittedName>
</protein>
<evidence type="ECO:0000256" key="2">
    <source>
        <dbReference type="SAM" id="MobiDB-lite"/>
    </source>
</evidence>
<feature type="region of interest" description="Disordered" evidence="2">
    <location>
        <begin position="295"/>
        <end position="322"/>
    </location>
</feature>
<feature type="coiled-coil region" evidence="1">
    <location>
        <begin position="379"/>
        <end position="459"/>
    </location>
</feature>
<accession>A0A078AG12</accession>
<feature type="compositionally biased region" description="Polar residues" evidence="2">
    <location>
        <begin position="295"/>
        <end position="321"/>
    </location>
</feature>
<dbReference type="EMBL" id="CCKQ01009318">
    <property type="protein sequence ID" value="CDW80796.1"/>
    <property type="molecule type" value="Genomic_DNA"/>
</dbReference>
<proteinExistence type="predicted"/>
<feature type="compositionally biased region" description="Polar residues" evidence="2">
    <location>
        <begin position="705"/>
        <end position="736"/>
    </location>
</feature>
<keyword evidence="4" id="KW-1185">Reference proteome</keyword>
<organism evidence="3 4">
    <name type="scientific">Stylonychia lemnae</name>
    <name type="common">Ciliate</name>
    <dbReference type="NCBI Taxonomy" id="5949"/>
    <lineage>
        <taxon>Eukaryota</taxon>
        <taxon>Sar</taxon>
        <taxon>Alveolata</taxon>
        <taxon>Ciliophora</taxon>
        <taxon>Intramacronucleata</taxon>
        <taxon>Spirotrichea</taxon>
        <taxon>Stichotrichia</taxon>
        <taxon>Sporadotrichida</taxon>
        <taxon>Oxytrichidae</taxon>
        <taxon>Stylonychinae</taxon>
        <taxon>Stylonychia</taxon>
    </lineage>
</organism>
<feature type="compositionally biased region" description="Low complexity" evidence="2">
    <location>
        <begin position="689"/>
        <end position="699"/>
    </location>
</feature>
<feature type="compositionally biased region" description="Low complexity" evidence="2">
    <location>
        <begin position="892"/>
        <end position="902"/>
    </location>
</feature>
<feature type="region of interest" description="Disordered" evidence="2">
    <location>
        <begin position="689"/>
        <end position="736"/>
    </location>
</feature>
<keyword evidence="1" id="KW-0175">Coiled coil</keyword>
<reference evidence="3 4" key="1">
    <citation type="submission" date="2014-06" db="EMBL/GenBank/DDBJ databases">
        <authorList>
            <person name="Swart Estienne"/>
        </authorList>
    </citation>
    <scope>NUCLEOTIDE SEQUENCE [LARGE SCALE GENOMIC DNA]</scope>
    <source>
        <strain evidence="3 4">130c</strain>
    </source>
</reference>
<feature type="region of interest" description="Disordered" evidence="2">
    <location>
        <begin position="887"/>
        <end position="922"/>
    </location>
</feature>
<name>A0A078AG12_STYLE</name>
<feature type="coiled-coil region" evidence="1">
    <location>
        <begin position="512"/>
        <end position="539"/>
    </location>
</feature>
<evidence type="ECO:0000313" key="4">
    <source>
        <dbReference type="Proteomes" id="UP000039865"/>
    </source>
</evidence>
<dbReference type="InParanoid" id="A0A078AG12"/>
<evidence type="ECO:0000256" key="1">
    <source>
        <dbReference type="SAM" id="Coils"/>
    </source>
</evidence>
<gene>
    <name evidence="3" type="primary">Contig1890.g2049</name>
    <name evidence="3" type="ORF">STYLEM_9800</name>
</gene>